<keyword evidence="8" id="KW-0677">Repeat</keyword>
<dbReference type="InterPro" id="IPR001426">
    <property type="entry name" value="Tyr_kinase_rcpt_V_CS"/>
</dbReference>
<dbReference type="GO" id="GO:0007411">
    <property type="term" value="P:axon guidance"/>
    <property type="evidence" value="ECO:0007669"/>
    <property type="project" value="TreeGrafter"/>
</dbReference>
<dbReference type="InterPro" id="IPR001245">
    <property type="entry name" value="Ser-Thr/Tyr_kinase_cat_dom"/>
</dbReference>
<name>A0A8C9TKB5_SCLFO</name>
<evidence type="ECO:0000256" key="10">
    <source>
        <dbReference type="ARBA" id="ARBA00022777"/>
    </source>
</evidence>
<dbReference type="SUPFAM" id="SSF56112">
    <property type="entry name" value="Protein kinase-like (PK-like)"/>
    <property type="match status" value="1"/>
</dbReference>
<evidence type="ECO:0000256" key="20">
    <source>
        <dbReference type="ARBA" id="ARBA00055965"/>
    </source>
</evidence>
<feature type="active site" description="Proton acceptor" evidence="21">
    <location>
        <position position="710"/>
    </location>
</feature>
<dbReference type="Pfam" id="PF00536">
    <property type="entry name" value="SAM_1"/>
    <property type="match status" value="1"/>
</dbReference>
<keyword evidence="12" id="KW-0524">Neurogenesis</keyword>
<evidence type="ECO:0000256" key="24">
    <source>
        <dbReference type="PROSITE-ProRule" id="PRU10141"/>
    </source>
</evidence>
<keyword evidence="13 25" id="KW-1133">Transmembrane helix</keyword>
<comment type="function">
    <text evidence="20">Receptor tyrosine kinase which binds promiscuously transmembrane ephrin-B family ligands residing on adjacent cells, leading to contact-dependent bidirectional signaling into neighboring cells. The signaling pathway downstream of the receptor is referred to as forward signaling while the signaling pathway downstream of the ephrin ligand is referred to as reverse signaling. Together with its cognate ligand/functional ligand EFNB2 is involved in the regulation of cell adhesion and cell migration, and plays a central role in heart morphogenesis, angiogenesis and blood vessel remodeling and permeability. EPHB4-mediated forward signaling controls cellular repulsion and segregation from EFNB2-expressing cells. Involved in somitogenesis.</text>
</comment>
<dbReference type="AlphaFoldDB" id="A0A8C9TKB5"/>
<evidence type="ECO:0000256" key="7">
    <source>
        <dbReference type="ARBA" id="ARBA00022729"/>
    </source>
</evidence>
<dbReference type="FunFam" id="2.10.50.10:FF:000001">
    <property type="entry name" value="Ephrin type-A receptor 5"/>
    <property type="match status" value="1"/>
</dbReference>
<evidence type="ECO:0000256" key="5">
    <source>
        <dbReference type="ARBA" id="ARBA00022679"/>
    </source>
</evidence>
<dbReference type="InterPro" id="IPR001660">
    <property type="entry name" value="SAM"/>
</dbReference>
<feature type="disulfide bond" evidence="23">
    <location>
        <begin position="60"/>
        <end position="70"/>
    </location>
</feature>
<dbReference type="InterPro" id="IPR009030">
    <property type="entry name" value="Growth_fac_rcpt_cys_sf"/>
</dbReference>
<dbReference type="InterPro" id="IPR036116">
    <property type="entry name" value="FN3_sf"/>
</dbReference>
<keyword evidence="5" id="KW-0808">Transferase</keyword>
<reference evidence="30 31" key="1">
    <citation type="submission" date="2019-04" db="EMBL/GenBank/DDBJ databases">
        <authorList>
            <consortium name="Wellcome Sanger Institute Data Sharing"/>
        </authorList>
    </citation>
    <scope>NUCLEOTIDE SEQUENCE [LARGE SCALE GENOMIC DNA]</scope>
</reference>
<dbReference type="CDD" id="cd00185">
    <property type="entry name" value="TNFRSF"/>
    <property type="match status" value="1"/>
</dbReference>
<proteinExistence type="predicted"/>
<dbReference type="InterPro" id="IPR016257">
    <property type="entry name" value="Tyr_kinase_ephrin_rcpt"/>
</dbReference>
<keyword evidence="23" id="KW-1015">Disulfide bond</keyword>
<evidence type="ECO:0000256" key="6">
    <source>
        <dbReference type="ARBA" id="ARBA00022692"/>
    </source>
</evidence>
<dbReference type="InterPro" id="IPR000719">
    <property type="entry name" value="Prot_kinase_dom"/>
</dbReference>
<dbReference type="GO" id="GO:0005005">
    <property type="term" value="F:transmembrane-ephrin receptor activity"/>
    <property type="evidence" value="ECO:0007669"/>
    <property type="project" value="TreeGrafter"/>
</dbReference>
<keyword evidence="18" id="KW-0966">Cell projection</keyword>
<dbReference type="Gene3D" id="1.10.150.50">
    <property type="entry name" value="Transcription Factor, Ets-1"/>
    <property type="match status" value="1"/>
</dbReference>
<dbReference type="EC" id="2.7.10.1" evidence="3"/>
<dbReference type="Proteomes" id="UP000694397">
    <property type="component" value="Chromosome 2"/>
</dbReference>
<dbReference type="FunFam" id="2.60.40.10:FF:000041">
    <property type="entry name" value="ephrin type-A receptor 3"/>
    <property type="match status" value="1"/>
</dbReference>
<dbReference type="PANTHER" id="PTHR46877">
    <property type="entry name" value="EPH RECEPTOR A5"/>
    <property type="match status" value="1"/>
</dbReference>
<evidence type="ECO:0000256" key="3">
    <source>
        <dbReference type="ARBA" id="ARBA00011902"/>
    </source>
</evidence>
<dbReference type="PRINTS" id="PR00109">
    <property type="entry name" value="TYRKINASE"/>
</dbReference>
<evidence type="ECO:0000256" key="11">
    <source>
        <dbReference type="ARBA" id="ARBA00022840"/>
    </source>
</evidence>
<dbReference type="PROSITE" id="PS50011">
    <property type="entry name" value="PROTEIN_KINASE_DOM"/>
    <property type="match status" value="1"/>
</dbReference>
<evidence type="ECO:0000256" key="19">
    <source>
        <dbReference type="ARBA" id="ARBA00051243"/>
    </source>
</evidence>
<dbReference type="CDD" id="cd00063">
    <property type="entry name" value="FN3"/>
    <property type="match status" value="2"/>
</dbReference>
<dbReference type="Pfam" id="PF25599">
    <property type="entry name" value="Ephrin_CRD"/>
    <property type="match status" value="1"/>
</dbReference>
<dbReference type="PROSITE" id="PS00109">
    <property type="entry name" value="PROTEIN_KINASE_TYR"/>
    <property type="match status" value="1"/>
</dbReference>
<feature type="binding site" evidence="22 24">
    <location>
        <position position="617"/>
    </location>
    <ligand>
        <name>ATP</name>
        <dbReference type="ChEBI" id="CHEBI:30616"/>
    </ligand>
</feature>
<keyword evidence="11 22" id="KW-0067">ATP-binding</keyword>
<dbReference type="InterPro" id="IPR013761">
    <property type="entry name" value="SAM/pointed_sf"/>
</dbReference>
<keyword evidence="4" id="KW-1003">Cell membrane</keyword>
<evidence type="ECO:0000256" key="16">
    <source>
        <dbReference type="ARBA" id="ARBA00023170"/>
    </source>
</evidence>
<dbReference type="CDD" id="cd09552">
    <property type="entry name" value="SAM_EPH-B2"/>
    <property type="match status" value="1"/>
</dbReference>
<evidence type="ECO:0000256" key="15">
    <source>
        <dbReference type="ARBA" id="ARBA00023137"/>
    </source>
</evidence>
<dbReference type="GeneTree" id="ENSGT00940000155503"/>
<dbReference type="Pfam" id="PF01404">
    <property type="entry name" value="Ephrin_lbd"/>
    <property type="match status" value="1"/>
</dbReference>
<reference evidence="30" key="2">
    <citation type="submission" date="2025-08" db="UniProtKB">
        <authorList>
            <consortium name="Ensembl"/>
        </authorList>
    </citation>
    <scope>IDENTIFICATION</scope>
</reference>
<organism evidence="30 31">
    <name type="scientific">Scleropages formosus</name>
    <name type="common">Asian bonytongue</name>
    <name type="synonym">Osteoglossum formosum</name>
    <dbReference type="NCBI Taxonomy" id="113540"/>
    <lineage>
        <taxon>Eukaryota</taxon>
        <taxon>Metazoa</taxon>
        <taxon>Chordata</taxon>
        <taxon>Craniata</taxon>
        <taxon>Vertebrata</taxon>
        <taxon>Euteleostomi</taxon>
        <taxon>Actinopterygii</taxon>
        <taxon>Neopterygii</taxon>
        <taxon>Teleostei</taxon>
        <taxon>Osteoglossocephala</taxon>
        <taxon>Osteoglossomorpha</taxon>
        <taxon>Osteoglossiformes</taxon>
        <taxon>Osteoglossidae</taxon>
        <taxon>Scleropages</taxon>
    </lineage>
</organism>
<dbReference type="GO" id="GO:0005886">
    <property type="term" value="C:plasma membrane"/>
    <property type="evidence" value="ECO:0007669"/>
    <property type="project" value="UniProtKB-SubCell"/>
</dbReference>
<gene>
    <name evidence="30" type="primary">EPHB2</name>
    <name evidence="30" type="synonym">ephb2a</name>
</gene>
<evidence type="ECO:0000259" key="29">
    <source>
        <dbReference type="PROSITE" id="PS51550"/>
    </source>
</evidence>
<comment type="subcellular location">
    <subcellularLocation>
        <location evidence="1">Cell membrane</location>
        <topology evidence="1">Single-pass type I membrane protein</topology>
    </subcellularLocation>
    <subcellularLocation>
        <location evidence="2">Cell projection</location>
        <location evidence="2">Dendrite</location>
    </subcellularLocation>
</comment>
<evidence type="ECO:0000256" key="13">
    <source>
        <dbReference type="ARBA" id="ARBA00022989"/>
    </source>
</evidence>
<dbReference type="CDD" id="cd05065">
    <property type="entry name" value="PTKc_EphR_B"/>
    <property type="match status" value="1"/>
</dbReference>
<feature type="binding site" evidence="22">
    <location>
        <begin position="591"/>
        <end position="599"/>
    </location>
    <ligand>
        <name>ATP</name>
        <dbReference type="ChEBI" id="CHEBI:30616"/>
    </ligand>
</feature>
<dbReference type="Ensembl" id="ENSSFOT00015082260.1">
    <property type="protein sequence ID" value="ENSSFOP00015053000.1"/>
    <property type="gene ID" value="ENSSFOG00015027254.1"/>
</dbReference>
<evidence type="ECO:0000256" key="4">
    <source>
        <dbReference type="ARBA" id="ARBA00022475"/>
    </source>
</evidence>
<protein>
    <recommendedName>
        <fullName evidence="3">receptor protein-tyrosine kinase</fullName>
        <ecNumber evidence="3">2.7.10.1</ecNumber>
    </recommendedName>
</protein>
<accession>A0A8C9TKB5</accession>
<dbReference type="FunFam" id="2.60.120.260:FF:000004">
    <property type="entry name" value="Ephrin type-B receptor 2"/>
    <property type="match status" value="1"/>
</dbReference>
<evidence type="ECO:0000313" key="30">
    <source>
        <dbReference type="Ensembl" id="ENSSFOP00015053000.1"/>
    </source>
</evidence>
<evidence type="ECO:0000259" key="26">
    <source>
        <dbReference type="PROSITE" id="PS50011"/>
    </source>
</evidence>
<dbReference type="InterPro" id="IPR001090">
    <property type="entry name" value="Ephrin_rcpt_lig-bd_dom"/>
</dbReference>
<keyword evidence="7" id="KW-0732">Signal</keyword>
<dbReference type="PIRSF" id="PIRSF000666">
    <property type="entry name" value="TyrPK_ephrin_receptor"/>
    <property type="match status" value="1"/>
</dbReference>
<evidence type="ECO:0000256" key="8">
    <source>
        <dbReference type="ARBA" id="ARBA00022737"/>
    </source>
</evidence>
<feature type="domain" description="Fibronectin type-III" evidence="28">
    <location>
        <begin position="398"/>
        <end position="493"/>
    </location>
</feature>
<dbReference type="PROSITE" id="PS00790">
    <property type="entry name" value="RECEPTOR_TYR_KIN_V_1"/>
    <property type="match status" value="1"/>
</dbReference>
<sequence>PESPTWEEVSGYDEHMNTIRTYQVCNVFEGSQNNWVRSKFIRRRGAQRIHVEMKFSVRDCSSIPNVPGSCKETFNLYYYESDSDVATKTFPAWMDNPWIKVDTIAADESFSQVDLGGRVMKINTEVRSFGPVSRQGFYLAFQDYGGCMSLIAVRVFYRKCPRVIQNGAIFQETLSGAESTSLVTAWGMCIPNSEEVDVPIKLYCNGNGEWMVPIGRCVCKAGYEAVENGTVCRACPSGFFKPAQGGDSCRPCPINSRTTSEGASNCMCRSGYYRTDSDPLQMPCTTIPSAPRNVISSVNETSLTLEWNPPKESGGRDDVVYNVICKSCGAGRGGCTRCGDNVQFTPRQLGLREPRVHVSDLLAHTRYTFEVQAVNGVSDQSPYSPQFASVNITTNQAVPSAVSIMHQVSQTVDSITLSWSQPSQPNGVILDYELQYYEKDQSEYNSSTVKSQTTTAVVRGLKPGTIYVFQVRARTVAGFGRYSGKMYFRTMTEAEYQTSLQEKLPLIIGSAATGLVFLIAIVVIIIVCSRRRGSDRTESEYTDKLQHYTSGHMSPGMKIYIDPFTYEDPNEAVRVFAKEIDISCVKIEQVIGAGEFGEVCSGNLKLPGKREMVVAIKTLKAGYTEKQRRDFLSEASIMGQFDHPNVIRLEGVVTKSTPVMIITEFMENGSLDSFLRQNDGQFTVIQLVGMLRGIAAGMKYLSDMNYVHRDLAARNILVNSNLVCKVSDFGLSRFLEDDTSDPTYTSALGGKIPIRWTAPEAIQYRKFTSSSDVWSYGIVMWEIMSYGERPYWDMSNQDVINAIEQDYRLPTPMDCPVALHQLMLDCWQKERGDRPKFSQIVNTLDKMIRNPNSLKATTPLSSGAHLPLLDRSVPDFSSFSTVDEWLEAIKMGQYKENFANSEFNSFESVSQMTMDDILQVGVTLAGHQKKILNSIQTMRAQMNQIQSVEV</sequence>
<evidence type="ECO:0000256" key="22">
    <source>
        <dbReference type="PIRSR" id="PIRSR000666-2"/>
    </source>
</evidence>
<dbReference type="Gene3D" id="2.10.50.10">
    <property type="entry name" value="Tumor Necrosis Factor Receptor, subunit A, domain 2"/>
    <property type="match status" value="1"/>
</dbReference>
<dbReference type="SMART" id="SM00219">
    <property type="entry name" value="TyrKc"/>
    <property type="match status" value="1"/>
</dbReference>
<dbReference type="InterPro" id="IPR027936">
    <property type="entry name" value="Eph_TM"/>
</dbReference>
<evidence type="ECO:0000256" key="12">
    <source>
        <dbReference type="ARBA" id="ARBA00022902"/>
    </source>
</evidence>
<dbReference type="FunFam" id="1.10.150.50:FF:000001">
    <property type="entry name" value="Ephrin type-A receptor 5"/>
    <property type="match status" value="1"/>
</dbReference>
<dbReference type="GO" id="GO:0030425">
    <property type="term" value="C:dendrite"/>
    <property type="evidence" value="ECO:0007669"/>
    <property type="project" value="UniProtKB-SubCell"/>
</dbReference>
<evidence type="ECO:0000256" key="18">
    <source>
        <dbReference type="ARBA" id="ARBA00023273"/>
    </source>
</evidence>
<feature type="domain" description="Protein kinase" evidence="26">
    <location>
        <begin position="585"/>
        <end position="848"/>
    </location>
</feature>
<dbReference type="Gene3D" id="2.60.120.260">
    <property type="entry name" value="Galactose-binding domain-like"/>
    <property type="match status" value="1"/>
</dbReference>
<evidence type="ECO:0000259" key="28">
    <source>
        <dbReference type="PROSITE" id="PS50853"/>
    </source>
</evidence>
<dbReference type="Pfam" id="PF00041">
    <property type="entry name" value="fn3"/>
    <property type="match status" value="2"/>
</dbReference>
<keyword evidence="9 22" id="KW-0547">Nucleotide-binding</keyword>
<dbReference type="SMART" id="SM00060">
    <property type="entry name" value="FN3"/>
    <property type="match status" value="2"/>
</dbReference>
<dbReference type="InterPro" id="IPR003961">
    <property type="entry name" value="FN3_dom"/>
</dbReference>
<dbReference type="PROSITE" id="PS00107">
    <property type="entry name" value="PROTEIN_KINASE_ATP"/>
    <property type="match status" value="1"/>
</dbReference>
<dbReference type="Pfam" id="PF07714">
    <property type="entry name" value="PK_Tyr_Ser-Thr"/>
    <property type="match status" value="1"/>
</dbReference>
<keyword evidence="17" id="KW-0325">Glycoprotein</keyword>
<dbReference type="FunFam" id="3.30.200.20:FF:000001">
    <property type="entry name" value="Ephrin type-A receptor 5"/>
    <property type="match status" value="1"/>
</dbReference>
<evidence type="ECO:0000256" key="14">
    <source>
        <dbReference type="ARBA" id="ARBA00023136"/>
    </source>
</evidence>
<keyword evidence="16" id="KW-0675">Receptor</keyword>
<dbReference type="SUPFAM" id="SSF49785">
    <property type="entry name" value="Galactose-binding domain-like"/>
    <property type="match status" value="1"/>
</dbReference>
<dbReference type="SMART" id="SM01411">
    <property type="entry name" value="Ephrin_rec_like"/>
    <property type="match status" value="1"/>
</dbReference>
<evidence type="ECO:0000313" key="31">
    <source>
        <dbReference type="Proteomes" id="UP000694397"/>
    </source>
</evidence>
<dbReference type="Pfam" id="PF07699">
    <property type="entry name" value="Ephrin_rec_like"/>
    <property type="match status" value="1"/>
</dbReference>
<dbReference type="InterPro" id="IPR011641">
    <property type="entry name" value="Tyr-kin_ephrin_A/B_rcpt-like"/>
</dbReference>
<feature type="domain" description="Eph LBD" evidence="29">
    <location>
        <begin position="1"/>
        <end position="165"/>
    </location>
</feature>
<dbReference type="Gene3D" id="1.10.510.10">
    <property type="entry name" value="Transferase(Phosphotransferase) domain 1"/>
    <property type="match status" value="1"/>
</dbReference>
<dbReference type="Gene3D" id="2.60.40.10">
    <property type="entry name" value="Immunoglobulins"/>
    <property type="match status" value="2"/>
</dbReference>
<dbReference type="FunFam" id="2.60.40.1770:FF:000001">
    <property type="entry name" value="Ephrin type-A receptor 5"/>
    <property type="match status" value="1"/>
</dbReference>
<dbReference type="SUPFAM" id="SSF49265">
    <property type="entry name" value="Fibronectin type III"/>
    <property type="match status" value="1"/>
</dbReference>
<keyword evidence="14 25" id="KW-0472">Membrane</keyword>
<keyword evidence="15" id="KW-0829">Tyrosine-protein kinase</keyword>
<dbReference type="FunFam" id="1.10.510.10:FF:000015">
    <property type="entry name" value="Ephrin type-B receptor 2"/>
    <property type="match status" value="1"/>
</dbReference>
<dbReference type="GO" id="GO:0005524">
    <property type="term" value="F:ATP binding"/>
    <property type="evidence" value="ECO:0007669"/>
    <property type="project" value="UniProtKB-UniRule"/>
</dbReference>
<dbReference type="PANTHER" id="PTHR46877:SF11">
    <property type="entry name" value="EPHRIN TYPE-B RECEPTOR 2"/>
    <property type="match status" value="1"/>
</dbReference>
<dbReference type="InterPro" id="IPR008266">
    <property type="entry name" value="Tyr_kinase_AS"/>
</dbReference>
<dbReference type="Pfam" id="PF14575">
    <property type="entry name" value="EphA2_TM"/>
    <property type="match status" value="1"/>
</dbReference>
<dbReference type="InterPro" id="IPR013783">
    <property type="entry name" value="Ig-like_fold"/>
</dbReference>
<keyword evidence="6 25" id="KW-0812">Transmembrane</keyword>
<dbReference type="InterPro" id="IPR011009">
    <property type="entry name" value="Kinase-like_dom_sf"/>
</dbReference>
<evidence type="ECO:0000256" key="17">
    <source>
        <dbReference type="ARBA" id="ARBA00023180"/>
    </source>
</evidence>
<evidence type="ECO:0000256" key="9">
    <source>
        <dbReference type="ARBA" id="ARBA00022741"/>
    </source>
</evidence>
<keyword evidence="31" id="KW-1185">Reference proteome</keyword>
<dbReference type="FunFam" id="2.60.40.10:FF:000110">
    <property type="entry name" value="Ephrin type-B receptor 2"/>
    <property type="match status" value="1"/>
</dbReference>
<feature type="transmembrane region" description="Helical" evidence="25">
    <location>
        <begin position="506"/>
        <end position="528"/>
    </location>
</feature>
<feature type="domain" description="SAM" evidence="27">
    <location>
        <begin position="877"/>
        <end position="941"/>
    </location>
</feature>
<evidence type="ECO:0000256" key="25">
    <source>
        <dbReference type="SAM" id="Phobius"/>
    </source>
</evidence>
<dbReference type="PROSITE" id="PS50105">
    <property type="entry name" value="SAM_DOMAIN"/>
    <property type="match status" value="1"/>
</dbReference>
<dbReference type="InterPro" id="IPR050449">
    <property type="entry name" value="Ephrin_rcpt_TKs"/>
</dbReference>
<reference evidence="30" key="3">
    <citation type="submission" date="2025-09" db="UniProtKB">
        <authorList>
            <consortium name="Ensembl"/>
        </authorList>
    </citation>
    <scope>IDENTIFICATION</scope>
</reference>
<dbReference type="PROSITE" id="PS51550">
    <property type="entry name" value="EPH_LBD"/>
    <property type="match status" value="1"/>
</dbReference>
<dbReference type="SUPFAM" id="SSF57184">
    <property type="entry name" value="Growth factor receptor domain"/>
    <property type="match status" value="1"/>
</dbReference>
<evidence type="ECO:0000256" key="21">
    <source>
        <dbReference type="PIRSR" id="PIRSR000666-1"/>
    </source>
</evidence>
<dbReference type="PROSITE" id="PS50853">
    <property type="entry name" value="FN3"/>
    <property type="match status" value="2"/>
</dbReference>
<dbReference type="InterPro" id="IPR020635">
    <property type="entry name" value="Tyr_kinase_cat_dom"/>
</dbReference>
<evidence type="ECO:0000259" key="27">
    <source>
        <dbReference type="PROSITE" id="PS50105"/>
    </source>
</evidence>
<dbReference type="SUPFAM" id="SSF47769">
    <property type="entry name" value="SAM/Pointed domain"/>
    <property type="match status" value="1"/>
</dbReference>
<dbReference type="SMART" id="SM00454">
    <property type="entry name" value="SAM"/>
    <property type="match status" value="1"/>
</dbReference>
<dbReference type="Gene3D" id="3.30.200.20">
    <property type="entry name" value="Phosphorylase Kinase, domain 1"/>
    <property type="match status" value="1"/>
</dbReference>
<feature type="domain" description="Fibronectin type-III" evidence="28">
    <location>
        <begin position="287"/>
        <end position="397"/>
    </location>
</feature>
<keyword evidence="10" id="KW-0418">Kinase</keyword>
<feature type="disulfide bond" evidence="23">
    <location>
        <begin position="25"/>
        <end position="147"/>
    </location>
</feature>
<comment type="catalytic activity">
    <reaction evidence="19">
        <text>L-tyrosyl-[protein] + ATP = O-phospho-L-tyrosyl-[protein] + ADP + H(+)</text>
        <dbReference type="Rhea" id="RHEA:10596"/>
        <dbReference type="Rhea" id="RHEA-COMP:10136"/>
        <dbReference type="Rhea" id="RHEA-COMP:20101"/>
        <dbReference type="ChEBI" id="CHEBI:15378"/>
        <dbReference type="ChEBI" id="CHEBI:30616"/>
        <dbReference type="ChEBI" id="CHEBI:46858"/>
        <dbReference type="ChEBI" id="CHEBI:61978"/>
        <dbReference type="ChEBI" id="CHEBI:456216"/>
        <dbReference type="EC" id="2.7.10.1"/>
    </reaction>
</comment>
<dbReference type="PRINTS" id="PR00014">
    <property type="entry name" value="FNTYPEIII"/>
</dbReference>
<evidence type="ECO:0000256" key="1">
    <source>
        <dbReference type="ARBA" id="ARBA00004251"/>
    </source>
</evidence>
<dbReference type="InterPro" id="IPR008979">
    <property type="entry name" value="Galactose-bd-like_sf"/>
</dbReference>
<evidence type="ECO:0000256" key="23">
    <source>
        <dbReference type="PIRSR" id="PIRSR000666-3"/>
    </source>
</evidence>
<dbReference type="Gene3D" id="2.60.40.1770">
    <property type="entry name" value="ephrin a2 ectodomain"/>
    <property type="match status" value="1"/>
</dbReference>
<dbReference type="SMART" id="SM00615">
    <property type="entry name" value="EPH_lbd"/>
    <property type="match status" value="1"/>
</dbReference>
<dbReference type="InterPro" id="IPR017441">
    <property type="entry name" value="Protein_kinase_ATP_BS"/>
</dbReference>
<evidence type="ECO:0000256" key="2">
    <source>
        <dbReference type="ARBA" id="ARBA00004279"/>
    </source>
</evidence>